<evidence type="ECO:0000256" key="4">
    <source>
        <dbReference type="ARBA" id="ARBA00023004"/>
    </source>
</evidence>
<keyword evidence="4" id="KW-0408">Iron</keyword>
<name>X1AGV7_9ZZZZ</name>
<dbReference type="SUPFAM" id="SSF102114">
    <property type="entry name" value="Radical SAM enzymes"/>
    <property type="match status" value="1"/>
</dbReference>
<keyword evidence="3" id="KW-0479">Metal-binding</keyword>
<dbReference type="Gene3D" id="3.30.750.200">
    <property type="match status" value="1"/>
</dbReference>
<dbReference type="InterPro" id="IPR058240">
    <property type="entry name" value="rSAM_sf"/>
</dbReference>
<dbReference type="PANTHER" id="PTHR43409">
    <property type="entry name" value="ANAEROBIC MAGNESIUM-PROTOPORPHYRIN IX MONOMETHYL ESTER CYCLASE-RELATED"/>
    <property type="match status" value="1"/>
</dbReference>
<dbReference type="PANTHER" id="PTHR43409:SF7">
    <property type="entry name" value="BLL1977 PROTEIN"/>
    <property type="match status" value="1"/>
</dbReference>
<gene>
    <name evidence="7" type="ORF">S01H4_31547</name>
</gene>
<evidence type="ECO:0000256" key="3">
    <source>
        <dbReference type="ARBA" id="ARBA00022723"/>
    </source>
</evidence>
<dbReference type="InterPro" id="IPR051198">
    <property type="entry name" value="BchE-like"/>
</dbReference>
<dbReference type="GO" id="GO:0003824">
    <property type="term" value="F:catalytic activity"/>
    <property type="evidence" value="ECO:0007669"/>
    <property type="project" value="InterPro"/>
</dbReference>
<dbReference type="GO" id="GO:0046872">
    <property type="term" value="F:metal ion binding"/>
    <property type="evidence" value="ECO:0007669"/>
    <property type="project" value="UniProtKB-KW"/>
</dbReference>
<accession>X1AGV7</accession>
<dbReference type="GO" id="GO:0005829">
    <property type="term" value="C:cytosol"/>
    <property type="evidence" value="ECO:0007669"/>
    <property type="project" value="TreeGrafter"/>
</dbReference>
<dbReference type="EMBL" id="BART01016399">
    <property type="protein sequence ID" value="GAG81199.1"/>
    <property type="molecule type" value="Genomic_DNA"/>
</dbReference>
<sequence length="209" mass="24232">ILWGSQASVNIARSENEDLLKLAAESGCRFLFVGFESIDQSSIDEIGKKVNKPEVYLEAVKLFHKYGITVLGAFVFGFDSEDNNIFERTVDFTKRIRLDLAQFTVLTPLPGTPLMAKLKEEGRIVEENWSRYDFGTAVFEPQRMSTEELVKGKEWAWREFYSWSSILRRIPPLTDWKRFILYGISNMAYRIHWSEPRETGHNELEPPSI</sequence>
<evidence type="ECO:0000256" key="1">
    <source>
        <dbReference type="ARBA" id="ARBA00001966"/>
    </source>
</evidence>
<dbReference type="Pfam" id="PF04055">
    <property type="entry name" value="Radical_SAM"/>
    <property type="match status" value="1"/>
</dbReference>
<feature type="non-terminal residue" evidence="7">
    <location>
        <position position="1"/>
    </location>
</feature>
<evidence type="ECO:0000256" key="2">
    <source>
        <dbReference type="ARBA" id="ARBA00022691"/>
    </source>
</evidence>
<organism evidence="7">
    <name type="scientific">marine sediment metagenome</name>
    <dbReference type="NCBI Taxonomy" id="412755"/>
    <lineage>
        <taxon>unclassified sequences</taxon>
        <taxon>metagenomes</taxon>
        <taxon>ecological metagenomes</taxon>
    </lineage>
</organism>
<feature type="domain" description="Radical SAM core" evidence="6">
    <location>
        <begin position="17"/>
        <end position="92"/>
    </location>
</feature>
<evidence type="ECO:0000313" key="7">
    <source>
        <dbReference type="EMBL" id="GAG81199.1"/>
    </source>
</evidence>
<keyword evidence="2" id="KW-0949">S-adenosyl-L-methionine</keyword>
<comment type="caution">
    <text evidence="7">The sequence shown here is derived from an EMBL/GenBank/DDBJ whole genome shotgun (WGS) entry which is preliminary data.</text>
</comment>
<protein>
    <recommendedName>
        <fullName evidence="6">Radical SAM core domain-containing protein</fullName>
    </recommendedName>
</protein>
<evidence type="ECO:0000259" key="6">
    <source>
        <dbReference type="Pfam" id="PF04055"/>
    </source>
</evidence>
<evidence type="ECO:0000256" key="5">
    <source>
        <dbReference type="ARBA" id="ARBA00023014"/>
    </source>
</evidence>
<proteinExistence type="predicted"/>
<dbReference type="AlphaFoldDB" id="X1AGV7"/>
<dbReference type="GO" id="GO:0051536">
    <property type="term" value="F:iron-sulfur cluster binding"/>
    <property type="evidence" value="ECO:0007669"/>
    <property type="project" value="UniProtKB-KW"/>
</dbReference>
<reference evidence="7" key="1">
    <citation type="journal article" date="2014" name="Front. Microbiol.">
        <title>High frequency of phylogenetically diverse reductive dehalogenase-homologous genes in deep subseafloor sedimentary metagenomes.</title>
        <authorList>
            <person name="Kawai M."/>
            <person name="Futagami T."/>
            <person name="Toyoda A."/>
            <person name="Takaki Y."/>
            <person name="Nishi S."/>
            <person name="Hori S."/>
            <person name="Arai W."/>
            <person name="Tsubouchi T."/>
            <person name="Morono Y."/>
            <person name="Uchiyama I."/>
            <person name="Ito T."/>
            <person name="Fujiyama A."/>
            <person name="Inagaki F."/>
            <person name="Takami H."/>
        </authorList>
    </citation>
    <scope>NUCLEOTIDE SEQUENCE</scope>
    <source>
        <strain evidence="7">Expedition CK06-06</strain>
    </source>
</reference>
<dbReference type="InterPro" id="IPR007197">
    <property type="entry name" value="rSAM"/>
</dbReference>
<comment type="cofactor">
    <cofactor evidence="1">
        <name>[4Fe-4S] cluster</name>
        <dbReference type="ChEBI" id="CHEBI:49883"/>
    </cofactor>
</comment>
<keyword evidence="5" id="KW-0411">Iron-sulfur</keyword>